<dbReference type="EMBL" id="JH126400">
    <property type="protein sequence ID" value="EGX95296.1"/>
    <property type="molecule type" value="Genomic_DNA"/>
</dbReference>
<dbReference type="GO" id="GO:0050660">
    <property type="term" value="F:flavin adenine dinucleotide binding"/>
    <property type="evidence" value="ECO:0007669"/>
    <property type="project" value="InterPro"/>
</dbReference>
<proteinExistence type="inferred from homology"/>
<keyword evidence="3" id="KW-0285">Flavoprotein</keyword>
<dbReference type="KEGG" id="cmt:CCM_03568"/>
<evidence type="ECO:0000313" key="9">
    <source>
        <dbReference type="Proteomes" id="UP000001610"/>
    </source>
</evidence>
<dbReference type="VEuPathDB" id="FungiDB:CCM_03568"/>
<accession>G3JBJ1</accession>
<evidence type="ECO:0000256" key="7">
    <source>
        <dbReference type="ARBA" id="ARBA00023033"/>
    </source>
</evidence>
<evidence type="ECO:0000256" key="3">
    <source>
        <dbReference type="ARBA" id="ARBA00022630"/>
    </source>
</evidence>
<reference evidence="8 9" key="1">
    <citation type="journal article" date="2011" name="Genome Biol.">
        <title>Genome sequence of the insect pathogenic fungus Cordyceps militaris, a valued traditional Chinese medicine.</title>
        <authorList>
            <person name="Zheng P."/>
            <person name="Xia Y."/>
            <person name="Xiao G."/>
            <person name="Xiong C."/>
            <person name="Hu X."/>
            <person name="Zhang S."/>
            <person name="Zheng H."/>
            <person name="Huang Y."/>
            <person name="Zhou Y."/>
            <person name="Wang S."/>
            <person name="Zhao G.P."/>
            <person name="Liu X."/>
            <person name="St Leger R.J."/>
            <person name="Wang C."/>
        </authorList>
    </citation>
    <scope>NUCLEOTIDE SEQUENCE [LARGE SCALE GENOMIC DNA]</scope>
    <source>
        <strain evidence="8 9">CM01</strain>
    </source>
</reference>
<gene>
    <name evidence="8" type="ORF">CCM_03568</name>
</gene>
<dbReference type="Gene3D" id="3.50.50.60">
    <property type="entry name" value="FAD/NAD(P)-binding domain"/>
    <property type="match status" value="2"/>
</dbReference>
<dbReference type="InterPro" id="IPR036188">
    <property type="entry name" value="FAD/NAD-bd_sf"/>
</dbReference>
<dbReference type="PRINTS" id="PR00370">
    <property type="entry name" value="FMOXYGENASE"/>
</dbReference>
<keyword evidence="9" id="KW-1185">Reference proteome</keyword>
<dbReference type="RefSeq" id="XP_006668782.1">
    <property type="nucleotide sequence ID" value="XM_006668719.1"/>
</dbReference>
<dbReference type="Pfam" id="PF00743">
    <property type="entry name" value="FMO-like"/>
    <property type="match status" value="2"/>
</dbReference>
<dbReference type="AlphaFoldDB" id="G3JBJ1"/>
<evidence type="ECO:0000256" key="4">
    <source>
        <dbReference type="ARBA" id="ARBA00022827"/>
    </source>
</evidence>
<name>G3JBJ1_CORMM</name>
<keyword evidence="5" id="KW-0521">NADP</keyword>
<sequence>MSLAQRCRASDIDRVAVIGAGPSGLAAAKYLLAEKTFSTVDVFEQHSTVGGVWAYTPHAEDRGWWVSPVYDLLETNITHTLMKYTDLDFPADSALFPRHEVVKRYLDAYAEPLGKLVHLSTQVVSVQKVARAGRDVWEVQTCRSGSDALSTAYYDAVVIANGHYSEAFTPCIPGLDAFIKAHPGRVSHSKQYRRPGQFADKKVVVVGNSASGADISAQISTTAKLPILISEKERRSEPDPAVPCWAKTMPQIVEFIPDRRCVRFANGEIETDIDAVVFCTGYVYSFPFLKGLGSAAVVGDGGACVHGLYQHVFSIDDPTLAFLGIPQRVVPFPFAEGQAAWISRVWAGRLGLPPTSEMRAWETALLLAKGSAAAVHSMGPLQDVDYINDMHRLSLEADRDAALENGGVGKMPPFWGDEKRWLRAQMPLAKAASRKLGGERHKLRDLAALGFVYPEQSTGSPQAEHVLVK</sequence>
<keyword evidence="6" id="KW-0560">Oxidoreductase</keyword>
<dbReference type="InterPro" id="IPR000960">
    <property type="entry name" value="Flavin_mOase"/>
</dbReference>
<dbReference type="FunFam" id="3.50.50.60:FF:000138">
    <property type="entry name" value="Flavin-containing monooxygenase"/>
    <property type="match status" value="1"/>
</dbReference>
<dbReference type="PANTHER" id="PTHR23023">
    <property type="entry name" value="DIMETHYLANILINE MONOOXYGENASE"/>
    <property type="match status" value="1"/>
</dbReference>
<dbReference type="GO" id="GO:0050661">
    <property type="term" value="F:NADP binding"/>
    <property type="evidence" value="ECO:0007669"/>
    <property type="project" value="InterPro"/>
</dbReference>
<evidence type="ECO:0000256" key="5">
    <source>
        <dbReference type="ARBA" id="ARBA00022857"/>
    </source>
</evidence>
<dbReference type="eggNOG" id="KOG1399">
    <property type="taxonomic scope" value="Eukaryota"/>
</dbReference>
<keyword evidence="7 8" id="KW-0503">Monooxygenase</keyword>
<dbReference type="OrthoDB" id="66881at2759"/>
<evidence type="ECO:0000256" key="6">
    <source>
        <dbReference type="ARBA" id="ARBA00023002"/>
    </source>
</evidence>
<evidence type="ECO:0000256" key="1">
    <source>
        <dbReference type="ARBA" id="ARBA00001974"/>
    </source>
</evidence>
<evidence type="ECO:0000313" key="8">
    <source>
        <dbReference type="EMBL" id="EGX95296.1"/>
    </source>
</evidence>
<keyword evidence="4" id="KW-0274">FAD</keyword>
<dbReference type="InterPro" id="IPR050346">
    <property type="entry name" value="FMO-like"/>
</dbReference>
<dbReference type="InterPro" id="IPR020946">
    <property type="entry name" value="Flavin_mOase-like"/>
</dbReference>
<organism evidence="8 9">
    <name type="scientific">Cordyceps militaris (strain CM01)</name>
    <name type="common">Caterpillar fungus</name>
    <dbReference type="NCBI Taxonomy" id="983644"/>
    <lineage>
        <taxon>Eukaryota</taxon>
        <taxon>Fungi</taxon>
        <taxon>Dikarya</taxon>
        <taxon>Ascomycota</taxon>
        <taxon>Pezizomycotina</taxon>
        <taxon>Sordariomycetes</taxon>
        <taxon>Hypocreomycetidae</taxon>
        <taxon>Hypocreales</taxon>
        <taxon>Cordycipitaceae</taxon>
        <taxon>Cordyceps</taxon>
    </lineage>
</organism>
<dbReference type="SUPFAM" id="SSF51905">
    <property type="entry name" value="FAD/NAD(P)-binding domain"/>
    <property type="match status" value="2"/>
</dbReference>
<comment type="cofactor">
    <cofactor evidence="1">
        <name>FAD</name>
        <dbReference type="ChEBI" id="CHEBI:57692"/>
    </cofactor>
</comment>
<dbReference type="HOGENOM" id="CLU_006909_5_0_1"/>
<dbReference type="InParanoid" id="G3JBJ1"/>
<dbReference type="OMA" id="MVTPLWK"/>
<dbReference type="FunCoup" id="G3JBJ1">
    <property type="interactions" value="590"/>
</dbReference>
<dbReference type="GO" id="GO:0004499">
    <property type="term" value="F:N,N-dimethylaniline monooxygenase activity"/>
    <property type="evidence" value="ECO:0007669"/>
    <property type="project" value="InterPro"/>
</dbReference>
<evidence type="ECO:0000256" key="2">
    <source>
        <dbReference type="ARBA" id="ARBA00009183"/>
    </source>
</evidence>
<dbReference type="Proteomes" id="UP000001610">
    <property type="component" value="Unassembled WGS sequence"/>
</dbReference>
<protein>
    <submittedName>
        <fullName evidence="8">Flavin dependent monooxygenase, putative</fullName>
    </submittedName>
</protein>
<dbReference type="PIRSF" id="PIRSF000332">
    <property type="entry name" value="FMO"/>
    <property type="match status" value="1"/>
</dbReference>
<comment type="similarity">
    <text evidence="2">Belongs to the FMO family.</text>
</comment>
<dbReference type="GeneID" id="18165594"/>